<organism evidence="2 3">
    <name type="scientific">Triparma strigata</name>
    <dbReference type="NCBI Taxonomy" id="1606541"/>
    <lineage>
        <taxon>Eukaryota</taxon>
        <taxon>Sar</taxon>
        <taxon>Stramenopiles</taxon>
        <taxon>Ochrophyta</taxon>
        <taxon>Bolidophyceae</taxon>
        <taxon>Parmales</taxon>
        <taxon>Triparmaceae</taxon>
        <taxon>Triparma</taxon>
    </lineage>
</organism>
<evidence type="ECO:0000313" key="3">
    <source>
        <dbReference type="Proteomes" id="UP001165085"/>
    </source>
</evidence>
<feature type="region of interest" description="Disordered" evidence="1">
    <location>
        <begin position="27"/>
        <end position="83"/>
    </location>
</feature>
<dbReference type="AlphaFoldDB" id="A0A9W7BQQ7"/>
<sequence length="286" mass="32025">MSSRSRRTAKPSSALLSYFSQLDGLISPDADEVPLEPDRSRDRKVGNGSNPGAKGNKGGPKNKNPAKRKEKVAPPLWDNSTGEDVLKFDAPEKFDYLIRYKGLSKWWPAMIINDRGGGLVDVEYCSGEVEFTLNRSSFKKRFPYKPEPDNKVPSEDESEVDDSKTFLTLKWDDSEEANPLPIEGDIVKLVVKKNREKEKKKKVGPGRKKGSKNGASSKATSATVKKDFEQNSARSNKATTATVKRKVANVEVKAMKVTKTTPKKKKMRSPPRHEHETTLCNHYKFL</sequence>
<feature type="compositionally biased region" description="Low complexity" evidence="1">
    <location>
        <begin position="212"/>
        <end position="223"/>
    </location>
</feature>
<evidence type="ECO:0000313" key="2">
    <source>
        <dbReference type="EMBL" id="GMH92002.1"/>
    </source>
</evidence>
<feature type="compositionally biased region" description="Basic residues" evidence="1">
    <location>
        <begin position="261"/>
        <end position="270"/>
    </location>
</feature>
<evidence type="ECO:0000256" key="1">
    <source>
        <dbReference type="SAM" id="MobiDB-lite"/>
    </source>
</evidence>
<feature type="compositionally biased region" description="Basic and acidic residues" evidence="1">
    <location>
        <begin position="36"/>
        <end position="45"/>
    </location>
</feature>
<reference evidence="3" key="1">
    <citation type="journal article" date="2023" name="Commun. Biol.">
        <title>Genome analysis of Parmales, the sister group of diatoms, reveals the evolutionary specialization of diatoms from phago-mixotrophs to photoautotrophs.</title>
        <authorList>
            <person name="Ban H."/>
            <person name="Sato S."/>
            <person name="Yoshikawa S."/>
            <person name="Yamada K."/>
            <person name="Nakamura Y."/>
            <person name="Ichinomiya M."/>
            <person name="Sato N."/>
            <person name="Blanc-Mathieu R."/>
            <person name="Endo H."/>
            <person name="Kuwata A."/>
            <person name="Ogata H."/>
        </authorList>
    </citation>
    <scope>NUCLEOTIDE SEQUENCE [LARGE SCALE GENOMIC DNA]</scope>
    <source>
        <strain evidence="3">NIES 3701</strain>
    </source>
</reference>
<comment type="caution">
    <text evidence="2">The sequence shown here is derived from an EMBL/GenBank/DDBJ whole genome shotgun (WGS) entry which is preliminary data.</text>
</comment>
<feature type="compositionally biased region" description="Polar residues" evidence="1">
    <location>
        <begin position="230"/>
        <end position="242"/>
    </location>
</feature>
<feature type="compositionally biased region" description="Low complexity" evidence="1">
    <location>
        <begin position="46"/>
        <end position="63"/>
    </location>
</feature>
<feature type="compositionally biased region" description="Basic residues" evidence="1">
    <location>
        <begin position="191"/>
        <end position="211"/>
    </location>
</feature>
<dbReference type="OrthoDB" id="10603900at2759"/>
<accession>A0A9W7BQQ7</accession>
<keyword evidence="3" id="KW-1185">Reference proteome</keyword>
<protein>
    <submittedName>
        <fullName evidence="2">Uncharacterized protein</fullName>
    </submittedName>
</protein>
<dbReference type="Proteomes" id="UP001165085">
    <property type="component" value="Unassembled WGS sequence"/>
</dbReference>
<feature type="region of interest" description="Disordered" evidence="1">
    <location>
        <begin position="191"/>
        <end position="277"/>
    </location>
</feature>
<name>A0A9W7BQQ7_9STRA</name>
<gene>
    <name evidence="2" type="ORF">TrST_g560</name>
</gene>
<proteinExistence type="predicted"/>
<dbReference type="EMBL" id="BRXY01000393">
    <property type="protein sequence ID" value="GMH92002.1"/>
    <property type="molecule type" value="Genomic_DNA"/>
</dbReference>